<reference evidence="2 3" key="1">
    <citation type="submission" date="2023-03" db="EMBL/GenBank/DDBJ databases">
        <title>Isolation and description of six Streptomyces strains from soil environments, able to metabolize different microbial glucans.</title>
        <authorList>
            <person name="Widen T."/>
            <person name="Larsbrink J."/>
        </authorList>
    </citation>
    <scope>NUCLEOTIDE SEQUENCE [LARGE SCALE GENOMIC DNA]</scope>
    <source>
        <strain evidence="2 3">Mut2</strain>
    </source>
</reference>
<evidence type="ECO:0000313" key="3">
    <source>
        <dbReference type="Proteomes" id="UP001229952"/>
    </source>
</evidence>
<proteinExistence type="predicted"/>
<feature type="transmembrane region" description="Helical" evidence="1">
    <location>
        <begin position="12"/>
        <end position="33"/>
    </location>
</feature>
<accession>A0ABY9I8T5</accession>
<keyword evidence="1" id="KW-0472">Membrane</keyword>
<keyword evidence="3" id="KW-1185">Reference proteome</keyword>
<evidence type="ECO:0000313" key="2">
    <source>
        <dbReference type="EMBL" id="WLQ43298.1"/>
    </source>
</evidence>
<keyword evidence="1" id="KW-0812">Transmembrane</keyword>
<keyword evidence="1" id="KW-1133">Transmembrane helix</keyword>
<dbReference type="Proteomes" id="UP001229952">
    <property type="component" value="Chromosome"/>
</dbReference>
<organism evidence="2 3">
    <name type="scientific">Streptomyces laculatispora</name>
    <dbReference type="NCBI Taxonomy" id="887464"/>
    <lineage>
        <taxon>Bacteria</taxon>
        <taxon>Bacillati</taxon>
        <taxon>Actinomycetota</taxon>
        <taxon>Actinomycetes</taxon>
        <taxon>Kitasatosporales</taxon>
        <taxon>Streptomycetaceae</taxon>
        <taxon>Streptomyces</taxon>
    </lineage>
</organism>
<name>A0ABY9I8T5_9ACTN</name>
<sequence>METSQRVVQRSVLFSRLLLVMVILSVMFLGYSLVRENLPARLTSTWPWKLRLLDIQSAVAAVLASGGAALARAQYARTVRPVLGHFGRVNADMAPGGQLAWVCHLFNGGQEVAVVTDLSYWIVYTPEAHARGVRDSSRWVLQQSAVAEIETCSLSHKRDFSMNLVGPGRPIPGQQLVFLGWFTEKAMRELENVFVRVHAADRVGDIHERVIDLMKGVQRVPVHPDPPAPY</sequence>
<gene>
    <name evidence="2" type="ORF">P8A22_27315</name>
</gene>
<dbReference type="EMBL" id="CP120992">
    <property type="protein sequence ID" value="WLQ43298.1"/>
    <property type="molecule type" value="Genomic_DNA"/>
</dbReference>
<protein>
    <submittedName>
        <fullName evidence="2">Uncharacterized protein</fullName>
    </submittedName>
</protein>
<evidence type="ECO:0000256" key="1">
    <source>
        <dbReference type="SAM" id="Phobius"/>
    </source>
</evidence>
<dbReference type="RefSeq" id="WP_306090850.1">
    <property type="nucleotide sequence ID" value="NZ_CP120992.1"/>
</dbReference>